<reference evidence="1 2" key="1">
    <citation type="submission" date="2019-01" db="EMBL/GenBank/DDBJ databases">
        <title>PMF-metabolizing Aryl O-demethylase.</title>
        <authorList>
            <person name="Kim M."/>
        </authorList>
    </citation>
    <scope>NUCLEOTIDE SEQUENCE [LARGE SCALE GENOMIC DNA]</scope>
    <source>
        <strain evidence="1 2">PMF1</strain>
    </source>
</reference>
<protein>
    <recommendedName>
        <fullName evidence="3">Bacteriocin-protection protein</fullName>
    </recommendedName>
</protein>
<dbReference type="KEGG" id="bpro:PMF13cell1_04072"/>
<evidence type="ECO:0000313" key="2">
    <source>
        <dbReference type="Proteomes" id="UP000289794"/>
    </source>
</evidence>
<evidence type="ECO:0000313" key="1">
    <source>
        <dbReference type="EMBL" id="QBE98506.1"/>
    </source>
</evidence>
<dbReference type="AlphaFoldDB" id="A0A4P6M228"/>
<organism evidence="1 2">
    <name type="scientific">Blautia producta</name>
    <dbReference type="NCBI Taxonomy" id="33035"/>
    <lineage>
        <taxon>Bacteria</taxon>
        <taxon>Bacillati</taxon>
        <taxon>Bacillota</taxon>
        <taxon>Clostridia</taxon>
        <taxon>Lachnospirales</taxon>
        <taxon>Lachnospiraceae</taxon>
        <taxon>Blautia</taxon>
    </lineage>
</organism>
<sequence>MVGEPLHFETRDAFRDWLKNNSVTSDGVWLLFGKTKELVTVKAGEALEEALCFGWIDGLMKRIDDKSYIKYFSARRSNSKWSEKNKALAERLEKCGLMTDLGREKIEEAKKNGQWDSSGGKTVVTEEQIEYVADLLKDNELAYANFLKMSPSVKRTYTRAYLDAKTDAGRTKRLAWMTERLEKNLKPM</sequence>
<gene>
    <name evidence="1" type="ORF">PMF13cell1_04072</name>
</gene>
<dbReference type="Pfam" id="PF13376">
    <property type="entry name" value="OmdA"/>
    <property type="match status" value="1"/>
</dbReference>
<proteinExistence type="predicted"/>
<evidence type="ECO:0008006" key="3">
    <source>
        <dbReference type="Google" id="ProtNLM"/>
    </source>
</evidence>
<dbReference type="EMBL" id="CP035945">
    <property type="protein sequence ID" value="QBE98506.1"/>
    <property type="molecule type" value="Genomic_DNA"/>
</dbReference>
<accession>A0A4P6M228</accession>
<name>A0A4P6M228_9FIRM</name>
<dbReference type="Proteomes" id="UP000289794">
    <property type="component" value="Chromosome"/>
</dbReference>